<evidence type="ECO:0000313" key="2">
    <source>
        <dbReference type="Proteomes" id="UP000282977"/>
    </source>
</evidence>
<name>A0A437J9D7_9SPHN</name>
<keyword evidence="2" id="KW-1185">Reference proteome</keyword>
<gene>
    <name evidence="1" type="ORF">ENE74_07090</name>
</gene>
<protein>
    <submittedName>
        <fullName evidence="1">Anti-sigma factor</fullName>
    </submittedName>
</protein>
<dbReference type="EMBL" id="RZUL01000002">
    <property type="protein sequence ID" value="RVT42003.1"/>
    <property type="molecule type" value="Genomic_DNA"/>
</dbReference>
<accession>A0A437J9D7</accession>
<dbReference type="Proteomes" id="UP000282977">
    <property type="component" value="Unassembled WGS sequence"/>
</dbReference>
<dbReference type="RefSeq" id="WP_127690192.1">
    <property type="nucleotide sequence ID" value="NZ_RZUL01000002.1"/>
</dbReference>
<proteinExistence type="predicted"/>
<dbReference type="AlphaFoldDB" id="A0A437J9D7"/>
<sequence>MTIDPETLMAYADGELDAVSAKRVEKAITAQPELAAQVAAHRALRATLADHFAPVVEAPLPDRLTALLDDRVVPFQPAPRKATVFQVRNLAAMAAALVMGLLLGQVVSLGGSATVGTRQGALVAQGDLAKTLDMQLASTQPADAATRIGLTFRDREGHVCRSFESPALSGIACRAEDIWRLKRTIDGDAREMQAYRQAGSAEIIEAAQNMMAGAPMDAEAERKARQAGW</sequence>
<dbReference type="Gene3D" id="1.10.10.1320">
    <property type="entry name" value="Anti-sigma factor, zinc-finger domain"/>
    <property type="match status" value="1"/>
</dbReference>
<dbReference type="OrthoDB" id="7502743at2"/>
<dbReference type="InterPro" id="IPR041916">
    <property type="entry name" value="Anti_sigma_zinc_sf"/>
</dbReference>
<reference evidence="1 2" key="1">
    <citation type="submission" date="2019-01" db="EMBL/GenBank/DDBJ databases">
        <authorList>
            <person name="Chen W.-M."/>
        </authorList>
    </citation>
    <scope>NUCLEOTIDE SEQUENCE [LARGE SCALE GENOMIC DNA]</scope>
    <source>
        <strain evidence="1 2">TLA-22</strain>
    </source>
</reference>
<organism evidence="1 2">
    <name type="scientific">Sphingobium algorifonticola</name>
    <dbReference type="NCBI Taxonomy" id="2008318"/>
    <lineage>
        <taxon>Bacteria</taxon>
        <taxon>Pseudomonadati</taxon>
        <taxon>Pseudomonadota</taxon>
        <taxon>Alphaproteobacteria</taxon>
        <taxon>Sphingomonadales</taxon>
        <taxon>Sphingomonadaceae</taxon>
        <taxon>Sphingobium</taxon>
    </lineage>
</organism>
<evidence type="ECO:0000313" key="1">
    <source>
        <dbReference type="EMBL" id="RVT42003.1"/>
    </source>
</evidence>
<comment type="caution">
    <text evidence="1">The sequence shown here is derived from an EMBL/GenBank/DDBJ whole genome shotgun (WGS) entry which is preliminary data.</text>
</comment>